<name>A0A4T2BMJ9_9MICO</name>
<organism evidence="2 3">
    <name type="scientific">Subtercola vilae</name>
    <dbReference type="NCBI Taxonomy" id="2056433"/>
    <lineage>
        <taxon>Bacteria</taxon>
        <taxon>Bacillati</taxon>
        <taxon>Actinomycetota</taxon>
        <taxon>Actinomycetes</taxon>
        <taxon>Micrococcales</taxon>
        <taxon>Microbacteriaceae</taxon>
        <taxon>Subtercola</taxon>
    </lineage>
</organism>
<protein>
    <submittedName>
        <fullName evidence="2">Uncharacterized protein</fullName>
    </submittedName>
</protein>
<proteinExistence type="predicted"/>
<sequence>MSRPTTCGPRPRANTVAASVPETSSARMRLASVTVTVVPWLSTTVVGSCGVGAGVRAAMLSLGRQAVDAPVSSRGGVVG</sequence>
<gene>
    <name evidence="2" type="ORF">D4765_16010</name>
</gene>
<accession>A0A4T2BMJ9</accession>
<dbReference type="Proteomes" id="UP000306192">
    <property type="component" value="Unassembled WGS sequence"/>
</dbReference>
<dbReference type="AlphaFoldDB" id="A0A4T2BMJ9"/>
<dbReference type="EMBL" id="QYRT01000042">
    <property type="protein sequence ID" value="TIH32129.1"/>
    <property type="molecule type" value="Genomic_DNA"/>
</dbReference>
<evidence type="ECO:0000256" key="1">
    <source>
        <dbReference type="SAM" id="MobiDB-lite"/>
    </source>
</evidence>
<evidence type="ECO:0000313" key="3">
    <source>
        <dbReference type="Proteomes" id="UP000306192"/>
    </source>
</evidence>
<reference evidence="2 3" key="1">
    <citation type="journal article" date="2019" name="Microorganisms">
        <title>Systematic Affiliation and Genome Analysis of Subtercola vilae DB165(T) with Particular Emphasis on Cold Adaptation of an Isolate from a High-Altitude Cold Volcano Lake.</title>
        <authorList>
            <person name="Villalobos A.S."/>
            <person name="Wiese J."/>
            <person name="Imhoff J.F."/>
            <person name="Dorador C."/>
            <person name="Keller A."/>
            <person name="Hentschel U."/>
        </authorList>
    </citation>
    <scope>NUCLEOTIDE SEQUENCE [LARGE SCALE GENOMIC DNA]</scope>
    <source>
        <strain evidence="2 3">DB165</strain>
    </source>
</reference>
<keyword evidence="3" id="KW-1185">Reference proteome</keyword>
<comment type="caution">
    <text evidence="2">The sequence shown here is derived from an EMBL/GenBank/DDBJ whole genome shotgun (WGS) entry which is preliminary data.</text>
</comment>
<evidence type="ECO:0000313" key="2">
    <source>
        <dbReference type="EMBL" id="TIH32129.1"/>
    </source>
</evidence>
<feature type="region of interest" description="Disordered" evidence="1">
    <location>
        <begin position="1"/>
        <end position="20"/>
    </location>
</feature>